<keyword evidence="3" id="KW-1185">Reference proteome</keyword>
<protein>
    <submittedName>
        <fullName evidence="2">Uncharacterized protein</fullName>
    </submittedName>
</protein>
<keyword evidence="1" id="KW-1133">Transmembrane helix</keyword>
<gene>
    <name evidence="2" type="ORF">FWK35_00039276</name>
</gene>
<proteinExistence type="predicted"/>
<organism evidence="2 3">
    <name type="scientific">Aphis craccivora</name>
    <name type="common">Cowpea aphid</name>
    <dbReference type="NCBI Taxonomy" id="307492"/>
    <lineage>
        <taxon>Eukaryota</taxon>
        <taxon>Metazoa</taxon>
        <taxon>Ecdysozoa</taxon>
        <taxon>Arthropoda</taxon>
        <taxon>Hexapoda</taxon>
        <taxon>Insecta</taxon>
        <taxon>Pterygota</taxon>
        <taxon>Neoptera</taxon>
        <taxon>Paraneoptera</taxon>
        <taxon>Hemiptera</taxon>
        <taxon>Sternorrhyncha</taxon>
        <taxon>Aphidomorpha</taxon>
        <taxon>Aphidoidea</taxon>
        <taxon>Aphididae</taxon>
        <taxon>Aphidini</taxon>
        <taxon>Aphis</taxon>
        <taxon>Aphis</taxon>
    </lineage>
</organism>
<keyword evidence="1" id="KW-0472">Membrane</keyword>
<reference evidence="2 3" key="1">
    <citation type="submission" date="2019-08" db="EMBL/GenBank/DDBJ databases">
        <title>Whole genome of Aphis craccivora.</title>
        <authorList>
            <person name="Voronova N.V."/>
            <person name="Shulinski R.S."/>
            <person name="Bandarenka Y.V."/>
            <person name="Zhorov D.G."/>
            <person name="Warner D."/>
        </authorList>
    </citation>
    <scope>NUCLEOTIDE SEQUENCE [LARGE SCALE GENOMIC DNA]</scope>
    <source>
        <strain evidence="2">180601</strain>
        <tissue evidence="2">Whole Body</tissue>
    </source>
</reference>
<dbReference type="Proteomes" id="UP000478052">
    <property type="component" value="Unassembled WGS sequence"/>
</dbReference>
<feature type="transmembrane region" description="Helical" evidence="1">
    <location>
        <begin position="20"/>
        <end position="47"/>
    </location>
</feature>
<dbReference type="AlphaFoldDB" id="A0A6G0VLU3"/>
<comment type="caution">
    <text evidence="2">The sequence shown here is derived from an EMBL/GenBank/DDBJ whole genome shotgun (WGS) entry which is preliminary data.</text>
</comment>
<accession>A0A6G0VLU3</accession>
<evidence type="ECO:0000313" key="2">
    <source>
        <dbReference type="EMBL" id="KAF0699213.1"/>
    </source>
</evidence>
<keyword evidence="1" id="KW-0812">Transmembrane</keyword>
<feature type="non-terminal residue" evidence="2">
    <location>
        <position position="1"/>
    </location>
</feature>
<name>A0A6G0VLU3_APHCR</name>
<evidence type="ECO:0000256" key="1">
    <source>
        <dbReference type="SAM" id="Phobius"/>
    </source>
</evidence>
<sequence length="85" mass="9603">FTPPSGIVRRDRGCGSFFLLYHVVVVCQPKTLIFLIVVLLSIVLCTVGRRSYNYYHTFASIADPFFYLYYYCVCGSDSWTSPAAG</sequence>
<dbReference type="EMBL" id="VUJU01014890">
    <property type="protein sequence ID" value="KAF0699213.1"/>
    <property type="molecule type" value="Genomic_DNA"/>
</dbReference>
<evidence type="ECO:0000313" key="3">
    <source>
        <dbReference type="Proteomes" id="UP000478052"/>
    </source>
</evidence>